<dbReference type="InterPro" id="IPR027417">
    <property type="entry name" value="P-loop_NTPase"/>
</dbReference>
<dbReference type="PANTHER" id="PTHR23117:SF13">
    <property type="entry name" value="GUANYLATE KINASE"/>
    <property type="match status" value="1"/>
</dbReference>
<dbReference type="EMBL" id="JFHR01000088">
    <property type="protein sequence ID" value="KEQ51398.1"/>
    <property type="molecule type" value="Genomic_DNA"/>
</dbReference>
<dbReference type="CDD" id="cd00071">
    <property type="entry name" value="GMPK"/>
    <property type="match status" value="1"/>
</dbReference>
<dbReference type="SMART" id="SM00072">
    <property type="entry name" value="GuKc"/>
    <property type="match status" value="1"/>
</dbReference>
<dbReference type="InterPro" id="IPR008144">
    <property type="entry name" value="Guanylate_kin-like_dom"/>
</dbReference>
<evidence type="ECO:0000259" key="10">
    <source>
        <dbReference type="PROSITE" id="PS50052"/>
    </source>
</evidence>
<reference evidence="11 12" key="1">
    <citation type="submission" date="2014-02" db="EMBL/GenBank/DDBJ databases">
        <title>Whole genome sequence of Sphingobium chlorophenolicum NBRC 16172.</title>
        <authorList>
            <person name="Gan H.M."/>
            <person name="Gan H.Y."/>
            <person name="Chew T.H."/>
            <person name="Savka M.A."/>
        </authorList>
    </citation>
    <scope>NUCLEOTIDE SEQUENCE [LARGE SCALE GENOMIC DNA]</scope>
    <source>
        <strain evidence="11 12">NBRC 16172</strain>
    </source>
</reference>
<evidence type="ECO:0000256" key="7">
    <source>
        <dbReference type="ARBA" id="ARBA00022840"/>
    </source>
</evidence>
<dbReference type="SUPFAM" id="SSF52540">
    <property type="entry name" value="P-loop containing nucleoside triphosphate hydrolases"/>
    <property type="match status" value="1"/>
</dbReference>
<dbReference type="InterPro" id="IPR020590">
    <property type="entry name" value="Guanylate_kinase_CS"/>
</dbReference>
<feature type="domain" description="Guanylate kinase-like" evidence="10">
    <location>
        <begin position="22"/>
        <end position="201"/>
    </location>
</feature>
<evidence type="ECO:0000256" key="5">
    <source>
        <dbReference type="ARBA" id="ARBA00022741"/>
    </source>
</evidence>
<dbReference type="HAMAP" id="MF_00328">
    <property type="entry name" value="Guanylate_kinase"/>
    <property type="match status" value="1"/>
</dbReference>
<comment type="similarity">
    <text evidence="1 9">Belongs to the guanylate kinase family.</text>
</comment>
<evidence type="ECO:0000256" key="6">
    <source>
        <dbReference type="ARBA" id="ARBA00022777"/>
    </source>
</evidence>
<dbReference type="AlphaFoldDB" id="A0A081R875"/>
<dbReference type="PANTHER" id="PTHR23117">
    <property type="entry name" value="GUANYLATE KINASE-RELATED"/>
    <property type="match status" value="1"/>
</dbReference>
<dbReference type="GO" id="GO:0005524">
    <property type="term" value="F:ATP binding"/>
    <property type="evidence" value="ECO:0007669"/>
    <property type="project" value="UniProtKB-UniRule"/>
</dbReference>
<evidence type="ECO:0000313" key="11">
    <source>
        <dbReference type="EMBL" id="KEQ51398.1"/>
    </source>
</evidence>
<dbReference type="NCBIfam" id="TIGR03263">
    <property type="entry name" value="guanyl_kin"/>
    <property type="match status" value="1"/>
</dbReference>
<comment type="function">
    <text evidence="9">Essential for recycling GMP and indirectly, cGMP.</text>
</comment>
<sequence>MAALAAMADSTSIETPDFKRRGVLFVLSSPSGAGKSTIARKLLAAEPDLAMSVSATTRPMRPGEVDGKDYHFVDLEEFRRMTADHEFLEWAHVFGQRYGTPRAPVEAMLKSGRDVLFDIDWQGAQQLHQIAGGDVVRIFILPPSMEELERRLRGRATDSNEVIEGRMSRAAGEIAHWDGYDYVLCNVDADDCFRRVQTILHAERMKRSRQTGLIGFIRRLSRYHQED</sequence>
<comment type="caution">
    <text evidence="11">The sequence shown here is derived from an EMBL/GenBank/DDBJ whole genome shotgun (WGS) entry which is preliminary data.</text>
</comment>
<name>A0A081R875_SPHCR</name>
<dbReference type="FunFam" id="3.30.63.10:FF:000002">
    <property type="entry name" value="Guanylate kinase 1"/>
    <property type="match status" value="1"/>
</dbReference>
<dbReference type="InterPro" id="IPR017665">
    <property type="entry name" value="Guanylate_kinase"/>
</dbReference>
<dbReference type="Gene3D" id="3.40.50.300">
    <property type="entry name" value="P-loop containing nucleotide triphosphate hydrolases"/>
    <property type="match status" value="1"/>
</dbReference>
<keyword evidence="6 9" id="KW-0418">Kinase</keyword>
<evidence type="ECO:0000256" key="1">
    <source>
        <dbReference type="ARBA" id="ARBA00005790"/>
    </source>
</evidence>
<dbReference type="eggNOG" id="COG0194">
    <property type="taxonomic scope" value="Bacteria"/>
</dbReference>
<evidence type="ECO:0000313" key="12">
    <source>
        <dbReference type="Proteomes" id="UP000028411"/>
    </source>
</evidence>
<keyword evidence="4 9" id="KW-0808">Transferase</keyword>
<dbReference type="InterPro" id="IPR008145">
    <property type="entry name" value="GK/Ca_channel_bsu"/>
</dbReference>
<dbReference type="PATRIC" id="fig|46429.4.peg.4313"/>
<dbReference type="GO" id="GO:0005829">
    <property type="term" value="C:cytosol"/>
    <property type="evidence" value="ECO:0007669"/>
    <property type="project" value="TreeGrafter"/>
</dbReference>
<dbReference type="EC" id="2.7.4.8" evidence="2 9"/>
<evidence type="ECO:0000256" key="2">
    <source>
        <dbReference type="ARBA" id="ARBA00012961"/>
    </source>
</evidence>
<organism evidence="11 12">
    <name type="scientific">Sphingobium chlorophenolicum</name>
    <dbReference type="NCBI Taxonomy" id="46429"/>
    <lineage>
        <taxon>Bacteria</taxon>
        <taxon>Pseudomonadati</taxon>
        <taxon>Pseudomonadota</taxon>
        <taxon>Alphaproteobacteria</taxon>
        <taxon>Sphingomonadales</taxon>
        <taxon>Sphingomonadaceae</taxon>
        <taxon>Sphingobium</taxon>
    </lineage>
</organism>
<accession>A0A081R875</accession>
<comment type="subcellular location">
    <subcellularLocation>
        <location evidence="9">Cytoplasm</location>
    </subcellularLocation>
</comment>
<dbReference type="PROSITE" id="PS50052">
    <property type="entry name" value="GUANYLATE_KINASE_2"/>
    <property type="match status" value="1"/>
</dbReference>
<evidence type="ECO:0000256" key="3">
    <source>
        <dbReference type="ARBA" id="ARBA00016296"/>
    </source>
</evidence>
<keyword evidence="7 9" id="KW-0067">ATP-binding</keyword>
<dbReference type="GO" id="GO:0004385">
    <property type="term" value="F:GMP kinase activity"/>
    <property type="evidence" value="ECO:0007669"/>
    <property type="project" value="UniProtKB-UniRule"/>
</dbReference>
<dbReference type="Proteomes" id="UP000028411">
    <property type="component" value="Unassembled WGS sequence"/>
</dbReference>
<feature type="binding site" evidence="9">
    <location>
        <begin position="29"/>
        <end position="36"/>
    </location>
    <ligand>
        <name>ATP</name>
        <dbReference type="ChEBI" id="CHEBI:30616"/>
    </ligand>
</feature>
<keyword evidence="9" id="KW-0963">Cytoplasm</keyword>
<dbReference type="Gene3D" id="3.30.63.10">
    <property type="entry name" value="Guanylate Kinase phosphate binding domain"/>
    <property type="match status" value="1"/>
</dbReference>
<dbReference type="PROSITE" id="PS00856">
    <property type="entry name" value="GUANYLATE_KINASE_1"/>
    <property type="match status" value="1"/>
</dbReference>
<gene>
    <name evidence="9 11" type="primary">gmk</name>
    <name evidence="11" type="ORF">BV95_04329</name>
</gene>
<evidence type="ECO:0000256" key="9">
    <source>
        <dbReference type="HAMAP-Rule" id="MF_00328"/>
    </source>
</evidence>
<dbReference type="Pfam" id="PF00625">
    <property type="entry name" value="Guanylate_kin"/>
    <property type="match status" value="1"/>
</dbReference>
<proteinExistence type="inferred from homology"/>
<evidence type="ECO:0000256" key="4">
    <source>
        <dbReference type="ARBA" id="ARBA00022679"/>
    </source>
</evidence>
<keyword evidence="5 9" id="KW-0547">Nucleotide-binding</keyword>
<comment type="catalytic activity">
    <reaction evidence="9">
        <text>GMP + ATP = GDP + ADP</text>
        <dbReference type="Rhea" id="RHEA:20780"/>
        <dbReference type="ChEBI" id="CHEBI:30616"/>
        <dbReference type="ChEBI" id="CHEBI:58115"/>
        <dbReference type="ChEBI" id="CHEBI:58189"/>
        <dbReference type="ChEBI" id="CHEBI:456216"/>
        <dbReference type="EC" id="2.7.4.8"/>
    </reaction>
</comment>
<evidence type="ECO:0000256" key="8">
    <source>
        <dbReference type="ARBA" id="ARBA00030128"/>
    </source>
</evidence>
<protein>
    <recommendedName>
        <fullName evidence="3 9">Guanylate kinase</fullName>
        <ecNumber evidence="2 9">2.7.4.8</ecNumber>
    </recommendedName>
    <alternativeName>
        <fullName evidence="8 9">GMP kinase</fullName>
    </alternativeName>
</protein>